<sequence>MTRKLKYNTPRLHMGEVDIVLSNEIKLLGVVMDRELLVSFSAHVATVCKRVVAFYHQLARAAKASWGLHSETLQNLTALLRLAVDERDFLRGTLLQNKRISLFWIKAHAGLEGNELSNQLVKEAAQKLKRKFDYDSCPVSFDKRSIRTRSLDEWNDEYRAGETAGVTKKSFPDPVVAYQTIGKIEVNRFVTQVQTFQCKESPSYVCDPGESKSIFHLLLDSPVHL</sequence>
<evidence type="ECO:0008006" key="3">
    <source>
        <dbReference type="Google" id="ProtNLM"/>
    </source>
</evidence>
<reference evidence="1" key="1">
    <citation type="submission" date="2022-03" db="EMBL/GenBank/DDBJ databases">
        <authorList>
            <person name="Tunstrom K."/>
        </authorList>
    </citation>
    <scope>NUCLEOTIDE SEQUENCE</scope>
</reference>
<dbReference type="InterPro" id="IPR012337">
    <property type="entry name" value="RNaseH-like_sf"/>
</dbReference>
<organism evidence="1 2">
    <name type="scientific">Euphydryas editha</name>
    <name type="common">Edith's checkerspot</name>
    <dbReference type="NCBI Taxonomy" id="104508"/>
    <lineage>
        <taxon>Eukaryota</taxon>
        <taxon>Metazoa</taxon>
        <taxon>Ecdysozoa</taxon>
        <taxon>Arthropoda</taxon>
        <taxon>Hexapoda</taxon>
        <taxon>Insecta</taxon>
        <taxon>Pterygota</taxon>
        <taxon>Neoptera</taxon>
        <taxon>Endopterygota</taxon>
        <taxon>Lepidoptera</taxon>
        <taxon>Glossata</taxon>
        <taxon>Ditrysia</taxon>
        <taxon>Papilionoidea</taxon>
        <taxon>Nymphalidae</taxon>
        <taxon>Nymphalinae</taxon>
        <taxon>Euphydryas</taxon>
    </lineage>
</organism>
<dbReference type="InterPro" id="IPR036397">
    <property type="entry name" value="RNaseH_sf"/>
</dbReference>
<comment type="caution">
    <text evidence="1">The sequence shown here is derived from an EMBL/GenBank/DDBJ whole genome shotgun (WGS) entry which is preliminary data.</text>
</comment>
<gene>
    <name evidence="1" type="ORF">EEDITHA_LOCUS22070</name>
</gene>
<dbReference type="Gene3D" id="3.30.420.10">
    <property type="entry name" value="Ribonuclease H-like superfamily/Ribonuclease H"/>
    <property type="match status" value="1"/>
</dbReference>
<dbReference type="AlphaFoldDB" id="A0AAU9VBJ3"/>
<dbReference type="EMBL" id="CAKOGL010000031">
    <property type="protein sequence ID" value="CAH2108105.1"/>
    <property type="molecule type" value="Genomic_DNA"/>
</dbReference>
<protein>
    <recommendedName>
        <fullName evidence="3">RNase H type-1 domain-containing protein</fullName>
    </recommendedName>
</protein>
<evidence type="ECO:0000313" key="2">
    <source>
        <dbReference type="Proteomes" id="UP001153954"/>
    </source>
</evidence>
<accession>A0AAU9VBJ3</accession>
<proteinExistence type="predicted"/>
<dbReference type="Proteomes" id="UP001153954">
    <property type="component" value="Unassembled WGS sequence"/>
</dbReference>
<evidence type="ECO:0000313" key="1">
    <source>
        <dbReference type="EMBL" id="CAH2108105.1"/>
    </source>
</evidence>
<name>A0AAU9VBJ3_EUPED</name>
<keyword evidence="2" id="KW-1185">Reference proteome</keyword>
<dbReference type="SUPFAM" id="SSF53098">
    <property type="entry name" value="Ribonuclease H-like"/>
    <property type="match status" value="1"/>
</dbReference>
<dbReference type="GO" id="GO:0003676">
    <property type="term" value="F:nucleic acid binding"/>
    <property type="evidence" value="ECO:0007669"/>
    <property type="project" value="InterPro"/>
</dbReference>